<dbReference type="Proteomes" id="UP000717696">
    <property type="component" value="Unassembled WGS sequence"/>
</dbReference>
<dbReference type="PIRSF" id="PIRSF006060">
    <property type="entry name" value="AA_transporter"/>
    <property type="match status" value="1"/>
</dbReference>
<feature type="transmembrane region" description="Helical" evidence="7">
    <location>
        <begin position="190"/>
        <end position="208"/>
    </location>
</feature>
<keyword evidence="4" id="KW-0029">Amino-acid transport</keyword>
<dbReference type="PROSITE" id="PS00218">
    <property type="entry name" value="AMINO_ACID_PERMEASE_1"/>
    <property type="match status" value="1"/>
</dbReference>
<feature type="transmembrane region" description="Helical" evidence="7">
    <location>
        <begin position="134"/>
        <end position="157"/>
    </location>
</feature>
<evidence type="ECO:0000256" key="5">
    <source>
        <dbReference type="ARBA" id="ARBA00022989"/>
    </source>
</evidence>
<feature type="domain" description="Amino acid permease/ SLC12A" evidence="8">
    <location>
        <begin position="53"/>
        <end position="481"/>
    </location>
</feature>
<evidence type="ECO:0000256" key="7">
    <source>
        <dbReference type="SAM" id="Phobius"/>
    </source>
</evidence>
<evidence type="ECO:0000313" key="10">
    <source>
        <dbReference type="Proteomes" id="UP000717696"/>
    </source>
</evidence>
<keyword evidence="2" id="KW-0813">Transport</keyword>
<dbReference type="InterPro" id="IPR050524">
    <property type="entry name" value="APC_YAT"/>
</dbReference>
<keyword evidence="5 7" id="KW-1133">Transmembrane helix</keyword>
<dbReference type="PANTHER" id="PTHR43341">
    <property type="entry name" value="AMINO ACID PERMEASE"/>
    <property type="match status" value="1"/>
</dbReference>
<comment type="subcellular location">
    <subcellularLocation>
        <location evidence="1">Membrane</location>
        <topology evidence="1">Multi-pass membrane protein</topology>
    </subcellularLocation>
</comment>
<protein>
    <submittedName>
        <fullName evidence="9">Amino acid permease/ SLC12A domain-containing protein</fullName>
    </submittedName>
</protein>
<evidence type="ECO:0000256" key="1">
    <source>
        <dbReference type="ARBA" id="ARBA00004141"/>
    </source>
</evidence>
<feature type="transmembrane region" description="Helical" evidence="7">
    <location>
        <begin position="288"/>
        <end position="307"/>
    </location>
</feature>
<organism evidence="9 10">
    <name type="scientific">Dactylonectria estremocensis</name>
    <dbReference type="NCBI Taxonomy" id="1079267"/>
    <lineage>
        <taxon>Eukaryota</taxon>
        <taxon>Fungi</taxon>
        <taxon>Dikarya</taxon>
        <taxon>Ascomycota</taxon>
        <taxon>Pezizomycotina</taxon>
        <taxon>Sordariomycetes</taxon>
        <taxon>Hypocreomycetidae</taxon>
        <taxon>Hypocreales</taxon>
        <taxon>Nectriaceae</taxon>
        <taxon>Dactylonectria</taxon>
    </lineage>
</organism>
<feature type="transmembrane region" description="Helical" evidence="7">
    <location>
        <begin position="458"/>
        <end position="476"/>
    </location>
</feature>
<proteinExistence type="predicted"/>
<keyword evidence="10" id="KW-1185">Reference proteome</keyword>
<dbReference type="AlphaFoldDB" id="A0A9P9E678"/>
<feature type="transmembrane region" description="Helical" evidence="7">
    <location>
        <begin position="82"/>
        <end position="102"/>
    </location>
</feature>
<evidence type="ECO:0000256" key="3">
    <source>
        <dbReference type="ARBA" id="ARBA00022692"/>
    </source>
</evidence>
<sequence>MDEKIHHDPSSQPSFKAQLGHPNVHLGKVESLQNGASAADPNEQTHRGFKPRHSPMIALGGAIGTSLFLGTAQVLRVCGPLFLVVSYGLLSALIYCVVTAIAEVATFLPVPGGTMAYYGHKYVSRSMGFAMGYLYWYSLGILVPYEFVASTLLIDYWNPSVSPAVWITVIYVAVVVLNFLPVRYYGEAEFWSAGMKIVLILMLIFLCLNTHIKEGDAGRIITLLQSLVLASFAFVLAPEQLIVTAGEMQSPRYNLPRAARRYVWRLIILFMPSVLGISVICASNDPRLIAGGTASSPFVIAIRNAGISVLDSVVNGMILLSAITAGNAFLYSASRNLYSLAKAGNAPAIFKRCNRYGLPYFAVAVTACLGVLAYLGLSSSSLNVFNWLINITNTSGYISWMCCGLIYVRYRRSIEYHNLESPYRSRLQPWGIYFSTVGSAILLLINGFTVFFPSEWSASTFLTAYIGIPAFLLIYFGHRFYHWHDKWIRKPEDIDMTEGLDEILAAERPTPKRGPISRVFGALIE</sequence>
<dbReference type="EMBL" id="JAGMUU010000019">
    <property type="protein sequence ID" value="KAH7131678.1"/>
    <property type="molecule type" value="Genomic_DNA"/>
</dbReference>
<feature type="transmembrane region" description="Helical" evidence="7">
    <location>
        <begin position="387"/>
        <end position="410"/>
    </location>
</feature>
<name>A0A9P9E678_9HYPO</name>
<evidence type="ECO:0000256" key="4">
    <source>
        <dbReference type="ARBA" id="ARBA00022970"/>
    </source>
</evidence>
<dbReference type="GO" id="GO:0016020">
    <property type="term" value="C:membrane"/>
    <property type="evidence" value="ECO:0007669"/>
    <property type="project" value="UniProtKB-SubCell"/>
</dbReference>
<evidence type="ECO:0000256" key="2">
    <source>
        <dbReference type="ARBA" id="ARBA00022448"/>
    </source>
</evidence>
<feature type="transmembrane region" description="Helical" evidence="7">
    <location>
        <begin position="164"/>
        <end position="184"/>
    </location>
</feature>
<dbReference type="InterPro" id="IPR004840">
    <property type="entry name" value="Amino_acid_permease_CS"/>
</dbReference>
<evidence type="ECO:0000259" key="8">
    <source>
        <dbReference type="Pfam" id="PF00324"/>
    </source>
</evidence>
<evidence type="ECO:0000256" key="6">
    <source>
        <dbReference type="ARBA" id="ARBA00023136"/>
    </source>
</evidence>
<keyword evidence="3 7" id="KW-0812">Transmembrane</keyword>
<feature type="transmembrane region" description="Helical" evidence="7">
    <location>
        <begin position="56"/>
        <end position="75"/>
    </location>
</feature>
<dbReference type="Gene3D" id="1.20.1740.10">
    <property type="entry name" value="Amino acid/polyamine transporter I"/>
    <property type="match status" value="1"/>
</dbReference>
<reference evidence="9" key="1">
    <citation type="journal article" date="2021" name="Nat. Commun.">
        <title>Genetic determinants of endophytism in the Arabidopsis root mycobiome.</title>
        <authorList>
            <person name="Mesny F."/>
            <person name="Miyauchi S."/>
            <person name="Thiergart T."/>
            <person name="Pickel B."/>
            <person name="Atanasova L."/>
            <person name="Karlsson M."/>
            <person name="Huettel B."/>
            <person name="Barry K.W."/>
            <person name="Haridas S."/>
            <person name="Chen C."/>
            <person name="Bauer D."/>
            <person name="Andreopoulos W."/>
            <person name="Pangilinan J."/>
            <person name="LaButti K."/>
            <person name="Riley R."/>
            <person name="Lipzen A."/>
            <person name="Clum A."/>
            <person name="Drula E."/>
            <person name="Henrissat B."/>
            <person name="Kohler A."/>
            <person name="Grigoriev I.V."/>
            <person name="Martin F.M."/>
            <person name="Hacquard S."/>
        </authorList>
    </citation>
    <scope>NUCLEOTIDE SEQUENCE</scope>
    <source>
        <strain evidence="9">MPI-CAGE-AT-0021</strain>
    </source>
</reference>
<feature type="transmembrane region" description="Helical" evidence="7">
    <location>
        <begin position="220"/>
        <end position="242"/>
    </location>
</feature>
<dbReference type="OrthoDB" id="3900342at2759"/>
<gene>
    <name evidence="9" type="ORF">B0J13DRAFT_642512</name>
</gene>
<keyword evidence="6 7" id="KW-0472">Membrane</keyword>
<evidence type="ECO:0000313" key="9">
    <source>
        <dbReference type="EMBL" id="KAH7131678.1"/>
    </source>
</evidence>
<feature type="transmembrane region" description="Helical" evidence="7">
    <location>
        <begin position="262"/>
        <end position="281"/>
    </location>
</feature>
<comment type="caution">
    <text evidence="9">The sequence shown here is derived from an EMBL/GenBank/DDBJ whole genome shotgun (WGS) entry which is preliminary data.</text>
</comment>
<dbReference type="InterPro" id="IPR004841">
    <property type="entry name" value="AA-permease/SLC12A_dom"/>
</dbReference>
<dbReference type="Pfam" id="PF00324">
    <property type="entry name" value="AA_permease"/>
    <property type="match status" value="1"/>
</dbReference>
<dbReference type="PANTHER" id="PTHR43341:SF38">
    <property type="entry name" value="PROLINE TRANSPORTER (EUROFUNG)"/>
    <property type="match status" value="1"/>
</dbReference>
<dbReference type="GO" id="GO:0015171">
    <property type="term" value="F:amino acid transmembrane transporter activity"/>
    <property type="evidence" value="ECO:0007669"/>
    <property type="project" value="TreeGrafter"/>
</dbReference>
<feature type="transmembrane region" description="Helical" evidence="7">
    <location>
        <begin position="357"/>
        <end position="375"/>
    </location>
</feature>
<feature type="transmembrane region" description="Helical" evidence="7">
    <location>
        <begin position="430"/>
        <end position="452"/>
    </location>
</feature>
<feature type="transmembrane region" description="Helical" evidence="7">
    <location>
        <begin position="313"/>
        <end position="333"/>
    </location>
</feature>
<accession>A0A9P9E678</accession>